<organism evidence="1 2">
    <name type="scientific">Pseudonocardia oroxyli</name>
    <dbReference type="NCBI Taxonomy" id="366584"/>
    <lineage>
        <taxon>Bacteria</taxon>
        <taxon>Bacillati</taxon>
        <taxon>Actinomycetota</taxon>
        <taxon>Actinomycetes</taxon>
        <taxon>Pseudonocardiales</taxon>
        <taxon>Pseudonocardiaceae</taxon>
        <taxon>Pseudonocardia</taxon>
    </lineage>
</organism>
<reference evidence="1 2" key="1">
    <citation type="submission" date="2016-10" db="EMBL/GenBank/DDBJ databases">
        <authorList>
            <person name="de Groot N.N."/>
        </authorList>
    </citation>
    <scope>NUCLEOTIDE SEQUENCE [LARGE SCALE GENOMIC DNA]</scope>
    <source>
        <strain evidence="1 2">CGMCC 4.3143</strain>
    </source>
</reference>
<evidence type="ECO:0000313" key="2">
    <source>
        <dbReference type="Proteomes" id="UP000198967"/>
    </source>
</evidence>
<evidence type="ECO:0000313" key="1">
    <source>
        <dbReference type="EMBL" id="SDG81702.1"/>
    </source>
</evidence>
<dbReference type="AlphaFoldDB" id="A0A1G7XBU6"/>
<accession>A0A1G7XBU6</accession>
<name>A0A1G7XBU6_PSEOR</name>
<dbReference type="RefSeq" id="WP_093088269.1">
    <property type="nucleotide sequence ID" value="NZ_FNBE01000015.1"/>
</dbReference>
<sequence length="65" mass="7294">MNHNEAPQPARQLFPARLDRHAFAAMTDREFDLYCELTEQLITDAGPQATVADALQALPELEPPF</sequence>
<dbReference type="Proteomes" id="UP000198967">
    <property type="component" value="Unassembled WGS sequence"/>
</dbReference>
<dbReference type="EMBL" id="FNBE01000015">
    <property type="protein sequence ID" value="SDG81702.1"/>
    <property type="molecule type" value="Genomic_DNA"/>
</dbReference>
<keyword evidence="2" id="KW-1185">Reference proteome</keyword>
<proteinExistence type="predicted"/>
<protein>
    <submittedName>
        <fullName evidence="1">Uncharacterized protein</fullName>
    </submittedName>
</protein>
<gene>
    <name evidence="1" type="ORF">SAMN05216377_115151</name>
</gene>